<dbReference type="EMBL" id="WWCJ01000024">
    <property type="protein sequence ID" value="MYN05063.1"/>
    <property type="molecule type" value="Genomic_DNA"/>
</dbReference>
<dbReference type="InterPro" id="IPR050491">
    <property type="entry name" value="AmpC-like"/>
</dbReference>
<feature type="signal peptide" evidence="2">
    <location>
        <begin position="1"/>
        <end position="20"/>
    </location>
</feature>
<dbReference type="PANTHER" id="PTHR46825:SF9">
    <property type="entry name" value="BETA-LACTAMASE-RELATED DOMAIN-CONTAINING PROTEIN"/>
    <property type="match status" value="1"/>
</dbReference>
<feature type="chain" id="PRO_5026773179" evidence="2">
    <location>
        <begin position="21"/>
        <end position="682"/>
    </location>
</feature>
<dbReference type="PANTHER" id="PTHR46825">
    <property type="entry name" value="D-ALANYL-D-ALANINE-CARBOXYPEPTIDASE/ENDOPEPTIDASE AMPH"/>
    <property type="match status" value="1"/>
</dbReference>
<dbReference type="SUPFAM" id="SSF56601">
    <property type="entry name" value="beta-lactamase/transpeptidase-like"/>
    <property type="match status" value="1"/>
</dbReference>
<evidence type="ECO:0000313" key="4">
    <source>
        <dbReference type="EMBL" id="MYN05063.1"/>
    </source>
</evidence>
<gene>
    <name evidence="4" type="ORF">GTP41_23490</name>
</gene>
<dbReference type="Pfam" id="PF00144">
    <property type="entry name" value="Beta-lactamase"/>
    <property type="match status" value="1"/>
</dbReference>
<dbReference type="Gene3D" id="1.25.40.10">
    <property type="entry name" value="Tetratricopeptide repeat domain"/>
    <property type="match status" value="1"/>
</dbReference>
<dbReference type="InterPro" id="IPR011990">
    <property type="entry name" value="TPR-like_helical_dom_sf"/>
</dbReference>
<organism evidence="4 5">
    <name type="scientific">Pseudoduganella guangdongensis</name>
    <dbReference type="NCBI Taxonomy" id="2692179"/>
    <lineage>
        <taxon>Bacteria</taxon>
        <taxon>Pseudomonadati</taxon>
        <taxon>Pseudomonadota</taxon>
        <taxon>Betaproteobacteria</taxon>
        <taxon>Burkholderiales</taxon>
        <taxon>Oxalobacteraceae</taxon>
        <taxon>Telluria group</taxon>
        <taxon>Pseudoduganella</taxon>
    </lineage>
</organism>
<dbReference type="Proteomes" id="UP000448575">
    <property type="component" value="Unassembled WGS sequence"/>
</dbReference>
<proteinExistence type="predicted"/>
<keyword evidence="4" id="KW-0378">Hydrolase</keyword>
<dbReference type="InterPro" id="IPR019734">
    <property type="entry name" value="TPR_rpt"/>
</dbReference>
<accession>A0A6N9HPC0</accession>
<protein>
    <submittedName>
        <fullName evidence="4">Serine hydrolase</fullName>
    </submittedName>
</protein>
<dbReference type="AlphaFoldDB" id="A0A6N9HPC0"/>
<dbReference type="InterPro" id="IPR001466">
    <property type="entry name" value="Beta-lactam-related"/>
</dbReference>
<sequence>MRLPSNLLLLLAALSLPALAAHPTPPGPGFDRFVNAEMAARKIPGLSIGYSRDGVTWAKGYGYADLENKVPARADSSYRLASVTKPMTAVAILRLAEQGKVDLDAEVQAYVPYFPRKPYPVTVRQLLGHLGGINAYVNPQAEQHFKEHKDTRQSIAVFQDFDLVAEPGTRYRYTSYGYNLLGAVIEGASGQSYADYMRASVWAPLGMTATRMDNPLDLIPHRVRGYQLLDGRLKHAEFIDISSRFSAGGTRSSVPDMLRFGQGVSAGRLLSPASVVMMTTSMTTKNGQSTGYGMGWEVRPLDGKFVISHDGVQPETSTHLFVFPSRGLSIAVAANLQRIDLTAFARRLFEAVTGEAWQLAVHIRQPAYRPYYETMQGLYNEGRSHAEAGRAPLAVDRTVIDAAFAAINERAYTQAPAGAPSATQFRIAGSAMAQALARSGARLDSYSNAGAIAFLHDYISLYRRDATIPPEQRFTPAYEDAVLALHADWQRTRSATPRSLDTTAAIQALRRAMQSYRSAQAYPDHTAQLREAAFRLLARGQQAGALQAAQLAVEHYGDTDAAQTLYGTIAILTGKQALGEDAWRKAIAIAPAGNASSTSLNSLAYAVAAGGGDSIPLLQTAIAVHPGDANLHDTLAEFYASAGAGDKALLAYQQALTLNPHYPNANAAKEIIRKLTQERYTK</sequence>
<dbReference type="RefSeq" id="WP_161028013.1">
    <property type="nucleotide sequence ID" value="NZ_WWCJ01000024.1"/>
</dbReference>
<evidence type="ECO:0000259" key="3">
    <source>
        <dbReference type="Pfam" id="PF00144"/>
    </source>
</evidence>
<comment type="caution">
    <text evidence="4">The sequence shown here is derived from an EMBL/GenBank/DDBJ whole genome shotgun (WGS) entry which is preliminary data.</text>
</comment>
<evidence type="ECO:0000313" key="5">
    <source>
        <dbReference type="Proteomes" id="UP000448575"/>
    </source>
</evidence>
<dbReference type="InterPro" id="IPR012338">
    <property type="entry name" value="Beta-lactam/transpept-like"/>
</dbReference>
<feature type="repeat" description="TPR" evidence="1">
    <location>
        <begin position="629"/>
        <end position="662"/>
    </location>
</feature>
<name>A0A6N9HPC0_9BURK</name>
<keyword evidence="1" id="KW-0802">TPR repeat</keyword>
<dbReference type="PROSITE" id="PS50005">
    <property type="entry name" value="TPR"/>
    <property type="match status" value="1"/>
</dbReference>
<keyword evidence="5" id="KW-1185">Reference proteome</keyword>
<dbReference type="SUPFAM" id="SSF48452">
    <property type="entry name" value="TPR-like"/>
    <property type="match status" value="1"/>
</dbReference>
<dbReference type="GO" id="GO:0016787">
    <property type="term" value="F:hydrolase activity"/>
    <property type="evidence" value="ECO:0007669"/>
    <property type="project" value="UniProtKB-KW"/>
</dbReference>
<evidence type="ECO:0000256" key="1">
    <source>
        <dbReference type="PROSITE-ProRule" id="PRU00339"/>
    </source>
</evidence>
<evidence type="ECO:0000256" key="2">
    <source>
        <dbReference type="SAM" id="SignalP"/>
    </source>
</evidence>
<dbReference type="Gene3D" id="3.40.710.10">
    <property type="entry name" value="DD-peptidase/beta-lactamase superfamily"/>
    <property type="match status" value="1"/>
</dbReference>
<feature type="domain" description="Beta-lactamase-related" evidence="3">
    <location>
        <begin position="30"/>
        <end position="338"/>
    </location>
</feature>
<reference evidence="4 5" key="1">
    <citation type="submission" date="2019-12" db="EMBL/GenBank/DDBJ databases">
        <title>Novel species isolated from a subtropical stream in China.</title>
        <authorList>
            <person name="Lu H."/>
        </authorList>
    </citation>
    <scope>NUCLEOTIDE SEQUENCE [LARGE SCALE GENOMIC DNA]</scope>
    <source>
        <strain evidence="4 5">DS3</strain>
    </source>
</reference>
<keyword evidence="2" id="KW-0732">Signal</keyword>